<dbReference type="Proteomes" id="UP001500791">
    <property type="component" value="Unassembled WGS sequence"/>
</dbReference>
<proteinExistence type="inferred from homology"/>
<keyword evidence="1" id="KW-0560">Oxidoreductase</keyword>
<evidence type="ECO:0000313" key="3">
    <source>
        <dbReference type="EMBL" id="GAA0389912.1"/>
    </source>
</evidence>
<sequence>MTTPVIRINPAIDAKAARDAYKRDGFVQIADIFEPHVAEHMARMIETLTYDLAFQGEEDKPVLLTQEEIRQQGQQMGQRIRNLMDRTGDNYGFLYQSYPLITAYLTGRDAGHPIHRLTEWLNAEFTAFGAFITDEPRVAKADGQLTRYRPGDFIGLHDDVGPEDSHRLTAYTLGFTRRWRSDWGGQLLFHDNKGDVSRGFVPRFNTLTLFKVPQLHSVAVVAPYAKVHRHSVVGWLRDHTP</sequence>
<dbReference type="RefSeq" id="WP_243862806.1">
    <property type="nucleotide sequence ID" value="NZ_BAAAEJ010000007.1"/>
</dbReference>
<dbReference type="EMBL" id="BAAAEJ010000007">
    <property type="protein sequence ID" value="GAA0389912.1"/>
    <property type="molecule type" value="Genomic_DNA"/>
</dbReference>
<evidence type="ECO:0000256" key="1">
    <source>
        <dbReference type="RuleBase" id="RU003682"/>
    </source>
</evidence>
<name>A0ABN0YBX1_9CAUL</name>
<comment type="similarity">
    <text evidence="1">Belongs to the iron/ascorbate-dependent oxidoreductase family.</text>
</comment>
<organism evidence="3 4">
    <name type="scientific">Brevundimonas terrae</name>
    <dbReference type="NCBI Taxonomy" id="363631"/>
    <lineage>
        <taxon>Bacteria</taxon>
        <taxon>Pseudomonadati</taxon>
        <taxon>Pseudomonadota</taxon>
        <taxon>Alphaproteobacteria</taxon>
        <taxon>Caulobacterales</taxon>
        <taxon>Caulobacteraceae</taxon>
        <taxon>Brevundimonas</taxon>
    </lineage>
</organism>
<dbReference type="PANTHER" id="PTHR12117">
    <property type="entry name" value="HISTONE ACETYLTRANSFERASE COMPLEX"/>
    <property type="match status" value="1"/>
</dbReference>
<dbReference type="InterPro" id="IPR005123">
    <property type="entry name" value="Oxoglu/Fe-dep_dioxygenase_dom"/>
</dbReference>
<dbReference type="InterPro" id="IPR051842">
    <property type="entry name" value="uS12_prolyl_hydroxylase"/>
</dbReference>
<protein>
    <submittedName>
        <fullName evidence="3">2OG-Fe(II) oxygenase family protein</fullName>
    </submittedName>
</protein>
<comment type="caution">
    <text evidence="3">The sequence shown here is derived from an EMBL/GenBank/DDBJ whole genome shotgun (WGS) entry which is preliminary data.</text>
</comment>
<dbReference type="Gene3D" id="2.60.120.620">
    <property type="entry name" value="q2cbj1_9rhob like domain"/>
    <property type="match status" value="1"/>
</dbReference>
<evidence type="ECO:0000259" key="2">
    <source>
        <dbReference type="PROSITE" id="PS51471"/>
    </source>
</evidence>
<keyword evidence="1" id="KW-0408">Iron</keyword>
<dbReference type="Pfam" id="PF13661">
    <property type="entry name" value="2OG-FeII_Oxy_4"/>
    <property type="match status" value="1"/>
</dbReference>
<reference evidence="3 4" key="1">
    <citation type="journal article" date="2019" name="Int. J. Syst. Evol. Microbiol.">
        <title>The Global Catalogue of Microorganisms (GCM) 10K type strain sequencing project: providing services to taxonomists for standard genome sequencing and annotation.</title>
        <authorList>
            <consortium name="The Broad Institute Genomics Platform"/>
            <consortium name="The Broad Institute Genome Sequencing Center for Infectious Disease"/>
            <person name="Wu L."/>
            <person name="Ma J."/>
        </authorList>
    </citation>
    <scope>NUCLEOTIDE SEQUENCE [LARGE SCALE GENOMIC DNA]</scope>
    <source>
        <strain evidence="3 4">JCM 13476</strain>
    </source>
</reference>
<keyword evidence="4" id="KW-1185">Reference proteome</keyword>
<gene>
    <name evidence="3" type="ORF">GCM10009093_15660</name>
</gene>
<dbReference type="InterPro" id="IPR039558">
    <property type="entry name" value="TPA1/OFD1_N"/>
</dbReference>
<evidence type="ECO:0000313" key="4">
    <source>
        <dbReference type="Proteomes" id="UP001500791"/>
    </source>
</evidence>
<keyword evidence="1" id="KW-0479">Metal-binding</keyword>
<feature type="domain" description="Fe2OG dioxygenase" evidence="2">
    <location>
        <begin position="132"/>
        <end position="238"/>
    </location>
</feature>
<accession>A0ABN0YBX1</accession>
<dbReference type="PANTHER" id="PTHR12117:SF0">
    <property type="entry name" value="PROLYL 3-HYDROXYLASE OGFOD1"/>
    <property type="match status" value="1"/>
</dbReference>
<dbReference type="PROSITE" id="PS51471">
    <property type="entry name" value="FE2OG_OXY"/>
    <property type="match status" value="1"/>
</dbReference>